<organism evidence="2 3">
    <name type="scientific">Polystyrenella longa</name>
    <dbReference type="NCBI Taxonomy" id="2528007"/>
    <lineage>
        <taxon>Bacteria</taxon>
        <taxon>Pseudomonadati</taxon>
        <taxon>Planctomycetota</taxon>
        <taxon>Planctomycetia</taxon>
        <taxon>Planctomycetales</taxon>
        <taxon>Planctomycetaceae</taxon>
        <taxon>Polystyrenella</taxon>
    </lineage>
</organism>
<reference evidence="2 3" key="1">
    <citation type="submission" date="2019-02" db="EMBL/GenBank/DDBJ databases">
        <title>Deep-cultivation of Planctomycetes and their phenomic and genomic characterization uncovers novel biology.</title>
        <authorList>
            <person name="Wiegand S."/>
            <person name="Jogler M."/>
            <person name="Boedeker C."/>
            <person name="Pinto D."/>
            <person name="Vollmers J."/>
            <person name="Rivas-Marin E."/>
            <person name="Kohn T."/>
            <person name="Peeters S.H."/>
            <person name="Heuer A."/>
            <person name="Rast P."/>
            <person name="Oberbeckmann S."/>
            <person name="Bunk B."/>
            <person name="Jeske O."/>
            <person name="Meyerdierks A."/>
            <person name="Storesund J.E."/>
            <person name="Kallscheuer N."/>
            <person name="Luecker S."/>
            <person name="Lage O.M."/>
            <person name="Pohl T."/>
            <person name="Merkel B.J."/>
            <person name="Hornburger P."/>
            <person name="Mueller R.-W."/>
            <person name="Bruemmer F."/>
            <person name="Labrenz M."/>
            <person name="Spormann A.M."/>
            <person name="Op den Camp H."/>
            <person name="Overmann J."/>
            <person name="Amann R."/>
            <person name="Jetten M.S.M."/>
            <person name="Mascher T."/>
            <person name="Medema M.H."/>
            <person name="Devos D.P."/>
            <person name="Kaster A.-K."/>
            <person name="Ovreas L."/>
            <person name="Rohde M."/>
            <person name="Galperin M.Y."/>
            <person name="Jogler C."/>
        </authorList>
    </citation>
    <scope>NUCLEOTIDE SEQUENCE [LARGE SCALE GENOMIC DNA]</scope>
    <source>
        <strain evidence="2 3">Pla110</strain>
    </source>
</reference>
<keyword evidence="1" id="KW-1133">Transmembrane helix</keyword>
<evidence type="ECO:0000256" key="1">
    <source>
        <dbReference type="SAM" id="Phobius"/>
    </source>
</evidence>
<accession>A0A518CS36</accession>
<evidence type="ECO:0000313" key="2">
    <source>
        <dbReference type="EMBL" id="QDU82051.1"/>
    </source>
</evidence>
<dbReference type="Proteomes" id="UP000317178">
    <property type="component" value="Chromosome"/>
</dbReference>
<dbReference type="Pfam" id="PF04306">
    <property type="entry name" value="DUF456"/>
    <property type="match status" value="1"/>
</dbReference>
<evidence type="ECO:0000313" key="3">
    <source>
        <dbReference type="Proteomes" id="UP000317178"/>
    </source>
</evidence>
<dbReference type="KEGG" id="plon:Pla110_38060"/>
<dbReference type="EMBL" id="CP036281">
    <property type="protein sequence ID" value="QDU82051.1"/>
    <property type="molecule type" value="Genomic_DNA"/>
</dbReference>
<gene>
    <name evidence="2" type="ORF">Pla110_38060</name>
</gene>
<feature type="transmembrane region" description="Helical" evidence="1">
    <location>
        <begin position="12"/>
        <end position="28"/>
    </location>
</feature>
<evidence type="ECO:0008006" key="4">
    <source>
        <dbReference type="Google" id="ProtNLM"/>
    </source>
</evidence>
<feature type="transmembrane region" description="Helical" evidence="1">
    <location>
        <begin position="95"/>
        <end position="113"/>
    </location>
</feature>
<sequence length="187" mass="19627">MFEWYSPEVTYYIVAVFLLVLNVGFWLLNMLTLPGNWMVLASTAIFVWLYPYPQETGGLHWWLIGGMLVLASLGELVEFAAGAVGAAKQGASRRAMVLAVVGTICGSLLGAGAGIPIPIVGPVIGALGGGALGAFSGAWVGETWKGKTAQESYNVSKGAMVGRILGTIGKLLCGSMMLALMIIDLIF</sequence>
<dbReference type="InterPro" id="IPR007403">
    <property type="entry name" value="DUF456"/>
</dbReference>
<proteinExistence type="predicted"/>
<dbReference type="PANTHER" id="PTHR39165">
    <property type="entry name" value="IG HYPOTHETICAL 17883"/>
    <property type="match status" value="1"/>
</dbReference>
<dbReference type="AlphaFoldDB" id="A0A518CS36"/>
<keyword evidence="3" id="KW-1185">Reference proteome</keyword>
<name>A0A518CS36_9PLAN</name>
<keyword evidence="1" id="KW-0472">Membrane</keyword>
<protein>
    <recommendedName>
        <fullName evidence="4">DUF456 domain-containing protein</fullName>
    </recommendedName>
</protein>
<dbReference type="OrthoDB" id="215610at2"/>
<feature type="transmembrane region" description="Helical" evidence="1">
    <location>
        <begin position="35"/>
        <end position="53"/>
    </location>
</feature>
<dbReference type="PANTHER" id="PTHR39165:SF1">
    <property type="entry name" value="DUF456 DOMAIN-CONTAINING PROTEIN"/>
    <property type="match status" value="1"/>
</dbReference>
<feature type="transmembrane region" description="Helical" evidence="1">
    <location>
        <begin position="161"/>
        <end position="183"/>
    </location>
</feature>
<feature type="transmembrane region" description="Helical" evidence="1">
    <location>
        <begin position="59"/>
        <end position="83"/>
    </location>
</feature>
<keyword evidence="1" id="KW-0812">Transmembrane</keyword>
<feature type="transmembrane region" description="Helical" evidence="1">
    <location>
        <begin position="119"/>
        <end position="140"/>
    </location>
</feature>
<dbReference type="RefSeq" id="WP_144997910.1">
    <property type="nucleotide sequence ID" value="NZ_CP036281.1"/>
</dbReference>